<feature type="compositionally biased region" description="Low complexity" evidence="1">
    <location>
        <begin position="85"/>
        <end position="108"/>
    </location>
</feature>
<dbReference type="RefSeq" id="WP_184707771.1">
    <property type="nucleotide sequence ID" value="NZ_JACHKZ010000010.1"/>
</dbReference>
<accession>A0ABR6RFE4</accession>
<evidence type="ECO:0000256" key="1">
    <source>
        <dbReference type="SAM" id="MobiDB-lite"/>
    </source>
</evidence>
<dbReference type="EMBL" id="JACHKZ010000010">
    <property type="protein sequence ID" value="MBB6577885.1"/>
    <property type="molecule type" value="Genomic_DNA"/>
</dbReference>
<keyword evidence="3" id="KW-1185">Reference proteome</keyword>
<organism evidence="2 3">
    <name type="scientific">Comamonas odontotermitis</name>
    <dbReference type="NCBI Taxonomy" id="379895"/>
    <lineage>
        <taxon>Bacteria</taxon>
        <taxon>Pseudomonadati</taxon>
        <taxon>Pseudomonadota</taxon>
        <taxon>Betaproteobacteria</taxon>
        <taxon>Burkholderiales</taxon>
        <taxon>Comamonadaceae</taxon>
        <taxon>Comamonas</taxon>
    </lineage>
</organism>
<sequence>MQTLILKKTDKGLEALRARDPVLPPRMRTAFILFDGNKSVEQVIELLPGNTGRLQLLEDIKLLIQQGLLELLRPAQSGEMGSWLSHPTPSQPAATAPAATAPAPVASLADERQQAARHATAPVQASKPRGMPLRPSRLVIQRIAI</sequence>
<feature type="region of interest" description="Disordered" evidence="1">
    <location>
        <begin position="79"/>
        <end position="131"/>
    </location>
</feature>
<protein>
    <submittedName>
        <fullName evidence="2">Uncharacterized protein</fullName>
    </submittedName>
</protein>
<evidence type="ECO:0000313" key="2">
    <source>
        <dbReference type="EMBL" id="MBB6577885.1"/>
    </source>
</evidence>
<name>A0ABR6RFE4_9BURK</name>
<evidence type="ECO:0000313" key="3">
    <source>
        <dbReference type="Proteomes" id="UP000562492"/>
    </source>
</evidence>
<reference evidence="2 3" key="1">
    <citation type="submission" date="2020-08" db="EMBL/GenBank/DDBJ databases">
        <title>Functional genomics of gut bacteria from endangered species of beetles.</title>
        <authorList>
            <person name="Carlos-Shanley C."/>
        </authorList>
    </citation>
    <scope>NUCLEOTIDE SEQUENCE [LARGE SCALE GENOMIC DNA]</scope>
    <source>
        <strain evidence="2 3">S00124</strain>
    </source>
</reference>
<dbReference type="Proteomes" id="UP000562492">
    <property type="component" value="Unassembled WGS sequence"/>
</dbReference>
<gene>
    <name evidence="2" type="ORF">HNP33_001953</name>
</gene>
<comment type="caution">
    <text evidence="2">The sequence shown here is derived from an EMBL/GenBank/DDBJ whole genome shotgun (WGS) entry which is preliminary data.</text>
</comment>
<proteinExistence type="predicted"/>